<protein>
    <recommendedName>
        <fullName evidence="9">Leukocyte elastase inhibitor</fullName>
    </recommendedName>
    <alternativeName>
        <fullName evidence="10">Serpin B1</fullName>
    </alternativeName>
    <alternativeName>
        <fullName evidence="8">Serpin B6</fullName>
    </alternativeName>
</protein>
<dbReference type="GO" id="GO:0004867">
    <property type="term" value="F:serine-type endopeptidase inhibitor activity"/>
    <property type="evidence" value="ECO:0007669"/>
    <property type="project" value="InterPro"/>
</dbReference>
<keyword evidence="5" id="KW-0722">Serine protease inhibitor</keyword>
<comment type="caution">
    <text evidence="13">The sequence shown here is derived from an EMBL/GenBank/DDBJ whole genome shotgun (WGS) entry which is preliminary data.</text>
</comment>
<dbReference type="CDD" id="cd19956">
    <property type="entry name" value="serpinB"/>
    <property type="match status" value="2"/>
</dbReference>
<dbReference type="GO" id="GO:0005615">
    <property type="term" value="C:extracellular space"/>
    <property type="evidence" value="ECO:0007669"/>
    <property type="project" value="InterPro"/>
</dbReference>
<name>A0A218UQ52_9PASE</name>
<dbReference type="InterPro" id="IPR042178">
    <property type="entry name" value="Serpin_sf_1"/>
</dbReference>
<dbReference type="InterPro" id="IPR042185">
    <property type="entry name" value="Serpin_sf_2"/>
</dbReference>
<evidence type="ECO:0000259" key="12">
    <source>
        <dbReference type="SMART" id="SM00093"/>
    </source>
</evidence>
<sequence length="1500" mass="170357">MDTLNKANTSFALDFFKQQCQEDDRKNILFSPWSISSALATVYLGAKGNTADQMAQVLHFNKAEGAKNVTTTIRMHVYSRTEESLSNRRACFQKTEIGKSDNIHTGFKALSFEINQPTRNYLLKSVNQLYGEKSLPFSKEYLFLAKKYYSAEPQSVDFVGAADAIRRNINSSVEQQTEGKIQNLLPPASVDSLTRLVLINALYFKGNWATKFEAAATRQRPFRINMHTTKTVPMMYLRDKFNLNYIESVQADVLELPYVNNDLSMFILLPSDISGLQKLERELTFENLSTWTNPELMEKMNMEVYLPRFTLEEKYDLKSTLSRMGIQDAFTEGQADFTAMSKTGDLFLSQVFHKCYLEVNEEGTEAAAASSATLASRSLETRLRNSHDFNEISSTTQPAGCPSLTLLHIFASVFLMIFSLKLDTQCPIQSLSLVFYAEVVKMEVVSTSIGNFTIDLFNKLNESNKGKNIFFSPWSISAALALTYLGAKGTTATEMAEDPENKQAADIHSGFKKLLTAMNKPRSTYSLKGANRIYVEKTFLLLPTYIQLSKNYYKAEPQKINFKTAPEQSGKEINTWVEKQTEGKIKNLLSPRDVTSSTKLILINAIYFKAEWEVKFKAEDTELQPFRLSKNKTKPVKMMYTRKTFPVLIMATMNFKMIELPYVKRELSMFILLPDDIKDNSTGLEQLERELTYEKLSEWTDSKKMTETLVDLYLPKFKMEERYDISDTLIRMGMHSAFSSNADFSGMTENAIAISKVLHKSFVAVDEKGTEAAAATAVIVEVTSMPVAHVLKFRVDHPFYFFIRHNKSKSILFFGVPMESLSVSTNSFTLDLYKKLNETSKGQNIFFSPWSIATALAMVHLGAKGDTANQMAETAREEGSSETRRPSPARPKKRKTDPEHEGAENIHSGFKKLLCDINKRRSTYLLKSANRLYEEKTYPLLPTKTTPVHMMFLKDKFFILHETTMKFRIIELPYVENELSMFVLLPDDISDNTTGLELVERELTYEKLSEWTKSDNMMKAEVDLYLPKLKLEENYDLKSPLSSMGIQNAFDPGQADFTGMSAKKDLFISQVIHKAFVEINEEGTEAAAATVKRNFFQEVLNKMLLCLITSKYVTLCRLGSMESLCAANSAFAVDLLRKLCEKKSGQNVFFSPFSISSALSMVLLGSRGSTEAQISKVLSLNNAQDAHNGYQSLLSEINDPNTKYILRTANRLYGEKTFEFLPSFIESSQKSYHAGLEQMDFLHAWEDSRKQINGWVEERTEGKIQNLLAEGILDSLTRLVLVNAIYFKGNWEEQFNKQRTTERPFQINKNETRPVQMMFKEANFNMTYIGDFETKILELPYVGNELSMIILLPDAIQDGSTGLERLERELTYEKLIDWINPEMMDSTKVRVSLPRFKLEEDYDLKPILSSMGMTDAFELGKADFSGISPGDNQLVLSEVVHKSFVEVNEEGTEAAAATGAVMMMRCAMIVPEFIADHPFLFFIRHNKTSSILFCGRFCCP</sequence>
<dbReference type="Gene3D" id="2.30.39.10">
    <property type="entry name" value="Alpha-1-antitrypsin, domain 1"/>
    <property type="match status" value="3"/>
</dbReference>
<feature type="domain" description="Serpin" evidence="12">
    <location>
        <begin position="454"/>
        <end position="820"/>
    </location>
</feature>
<evidence type="ECO:0000256" key="3">
    <source>
        <dbReference type="ARBA" id="ARBA00022490"/>
    </source>
</evidence>
<evidence type="ECO:0000256" key="4">
    <source>
        <dbReference type="ARBA" id="ARBA00022690"/>
    </source>
</evidence>
<evidence type="ECO:0000256" key="8">
    <source>
        <dbReference type="ARBA" id="ARBA00039202"/>
    </source>
</evidence>
<evidence type="ECO:0000256" key="10">
    <source>
        <dbReference type="ARBA" id="ARBA00079383"/>
    </source>
</evidence>
<feature type="domain" description="Serpin" evidence="12">
    <location>
        <begin position="13"/>
        <end position="398"/>
    </location>
</feature>
<dbReference type="EMBL" id="MUZQ01000197">
    <property type="protein sequence ID" value="OWK55550.1"/>
    <property type="molecule type" value="Genomic_DNA"/>
</dbReference>
<evidence type="ECO:0000256" key="5">
    <source>
        <dbReference type="ARBA" id="ARBA00022900"/>
    </source>
</evidence>
<evidence type="ECO:0000256" key="1">
    <source>
        <dbReference type="ARBA" id="ARBA00004496"/>
    </source>
</evidence>
<evidence type="ECO:0000313" key="13">
    <source>
        <dbReference type="EMBL" id="OWK55550.1"/>
    </source>
</evidence>
<dbReference type="InterPro" id="IPR023796">
    <property type="entry name" value="Serpin_dom"/>
</dbReference>
<dbReference type="Proteomes" id="UP000197619">
    <property type="component" value="Unassembled WGS sequence"/>
</dbReference>
<keyword evidence="4" id="KW-0646">Protease inhibitor</keyword>
<dbReference type="FunFam" id="2.30.39.10:FF:000001">
    <property type="entry name" value="Serpin family B member 2"/>
    <property type="match status" value="1"/>
</dbReference>
<dbReference type="InterPro" id="IPR023795">
    <property type="entry name" value="Serpin_CS"/>
</dbReference>
<dbReference type="PANTHER" id="PTHR11461:SF204">
    <property type="entry name" value="SERPIN B6"/>
    <property type="match status" value="1"/>
</dbReference>
<dbReference type="Gene3D" id="3.30.497.10">
    <property type="entry name" value="Antithrombin, subunit I, domain 2"/>
    <property type="match status" value="4"/>
</dbReference>
<reference evidence="13 14" key="1">
    <citation type="submission" date="2017-05" db="EMBL/GenBank/DDBJ databases">
        <title>Genome of assembly of the Bengalese finch, Lonchura striata domestica.</title>
        <authorList>
            <person name="Colquitt B.M."/>
            <person name="Brainard M.S."/>
        </authorList>
    </citation>
    <scope>NUCLEOTIDE SEQUENCE [LARGE SCALE GENOMIC DNA]</scope>
    <source>
        <strain evidence="13">White83orange57</strain>
    </source>
</reference>
<accession>A0A218UQ52</accession>
<dbReference type="GO" id="GO:0005634">
    <property type="term" value="C:nucleus"/>
    <property type="evidence" value="ECO:0007669"/>
    <property type="project" value="UniProtKB-SubCell"/>
</dbReference>
<evidence type="ECO:0000256" key="2">
    <source>
        <dbReference type="ARBA" id="ARBA00006426"/>
    </source>
</evidence>
<feature type="domain" description="Serpin" evidence="12">
    <location>
        <begin position="830"/>
        <end position="1115"/>
    </location>
</feature>
<feature type="compositionally biased region" description="Basic and acidic residues" evidence="11">
    <location>
        <begin position="874"/>
        <end position="885"/>
    </location>
</feature>
<dbReference type="SUPFAM" id="SSF56574">
    <property type="entry name" value="Serpins"/>
    <property type="match status" value="4"/>
</dbReference>
<dbReference type="FunFam" id="2.30.39.10:FF:000014">
    <property type="entry name" value="Serpin family B member 9"/>
    <property type="match status" value="1"/>
</dbReference>
<dbReference type="Pfam" id="PF00079">
    <property type="entry name" value="Serpin"/>
    <property type="match status" value="5"/>
</dbReference>
<dbReference type="InterPro" id="IPR000215">
    <property type="entry name" value="Serpin_fam"/>
</dbReference>
<keyword evidence="6" id="KW-0007">Acetylation</keyword>
<dbReference type="FunFam" id="3.30.497.10:FF:000001">
    <property type="entry name" value="Serine protease inhibitor"/>
    <property type="match status" value="2"/>
</dbReference>
<gene>
    <name evidence="13" type="primary">SERPINB10</name>
    <name evidence="13" type="ORF">RLOC_00013761</name>
</gene>
<comment type="subunit">
    <text evidence="7">Forms a complex with the monomeric form of beta-tryptase.</text>
</comment>
<keyword evidence="3" id="KW-0963">Cytoplasm</keyword>
<comment type="similarity">
    <text evidence="2">Belongs to the serpin family. Ov-serpin subfamily.</text>
</comment>
<evidence type="ECO:0000313" key="14">
    <source>
        <dbReference type="Proteomes" id="UP000197619"/>
    </source>
</evidence>
<dbReference type="Gene3D" id="1.10.287.580">
    <property type="entry name" value="Helix hairpin bin"/>
    <property type="match status" value="1"/>
</dbReference>
<dbReference type="FunFam" id="2.30.39.10:FF:000050">
    <property type="entry name" value="Heterochromatin-associated protein MENT"/>
    <property type="match status" value="1"/>
</dbReference>
<dbReference type="InterPro" id="IPR036186">
    <property type="entry name" value="Serpin_sf"/>
</dbReference>
<feature type="domain" description="Serpin" evidence="12">
    <location>
        <begin position="1133"/>
        <end position="1500"/>
    </location>
</feature>
<evidence type="ECO:0000256" key="6">
    <source>
        <dbReference type="ARBA" id="ARBA00022990"/>
    </source>
</evidence>
<evidence type="ECO:0000256" key="11">
    <source>
        <dbReference type="SAM" id="MobiDB-lite"/>
    </source>
</evidence>
<dbReference type="GO" id="GO:0005737">
    <property type="term" value="C:cytoplasm"/>
    <property type="evidence" value="ECO:0007669"/>
    <property type="project" value="UniProtKB-SubCell"/>
</dbReference>
<evidence type="ECO:0000256" key="7">
    <source>
        <dbReference type="ARBA" id="ARBA00038828"/>
    </source>
</evidence>
<keyword evidence="14" id="KW-1185">Reference proteome</keyword>
<proteinExistence type="inferred from homology"/>
<dbReference type="PANTHER" id="PTHR11461">
    <property type="entry name" value="SERINE PROTEASE INHIBITOR, SERPIN"/>
    <property type="match status" value="1"/>
</dbReference>
<dbReference type="PROSITE" id="PS00284">
    <property type="entry name" value="SERPIN"/>
    <property type="match status" value="2"/>
</dbReference>
<evidence type="ECO:0000256" key="9">
    <source>
        <dbReference type="ARBA" id="ARBA00073281"/>
    </source>
</evidence>
<feature type="region of interest" description="Disordered" evidence="11">
    <location>
        <begin position="868"/>
        <end position="903"/>
    </location>
</feature>
<dbReference type="STRING" id="299123.ENSLSDP00000018831"/>
<dbReference type="SMART" id="SM00093">
    <property type="entry name" value="SERPIN"/>
    <property type="match status" value="4"/>
</dbReference>
<organism evidence="13 14">
    <name type="scientific">Lonchura striata</name>
    <name type="common">white-rumped munia</name>
    <dbReference type="NCBI Taxonomy" id="40157"/>
    <lineage>
        <taxon>Eukaryota</taxon>
        <taxon>Metazoa</taxon>
        <taxon>Chordata</taxon>
        <taxon>Craniata</taxon>
        <taxon>Vertebrata</taxon>
        <taxon>Euteleostomi</taxon>
        <taxon>Archelosauria</taxon>
        <taxon>Archosauria</taxon>
        <taxon>Dinosauria</taxon>
        <taxon>Saurischia</taxon>
        <taxon>Theropoda</taxon>
        <taxon>Coelurosauria</taxon>
        <taxon>Aves</taxon>
        <taxon>Neognathae</taxon>
        <taxon>Neoaves</taxon>
        <taxon>Telluraves</taxon>
        <taxon>Australaves</taxon>
        <taxon>Passeriformes</taxon>
        <taxon>Passeroidea</taxon>
        <taxon>Estrildidae</taxon>
        <taxon>Estrildinae</taxon>
        <taxon>Lonchura</taxon>
    </lineage>
</organism>
<comment type="subcellular location">
    <subcellularLocation>
        <location evidence="1">Cytoplasm</location>
    </subcellularLocation>
</comment>